<keyword evidence="3" id="KW-0677">Repeat</keyword>
<dbReference type="OrthoDB" id="7318948at2759"/>
<dbReference type="AlphaFoldDB" id="A0A8H6SY21"/>
<evidence type="ECO:0000256" key="2">
    <source>
        <dbReference type="ARBA" id="ARBA00022574"/>
    </source>
</evidence>
<comment type="similarity">
    <text evidence="1">Belongs to the WD repeat ESC family.</text>
</comment>
<dbReference type="PANTHER" id="PTHR10253">
    <property type="entry name" value="POLYCOMB PROTEIN"/>
    <property type="match status" value="1"/>
</dbReference>
<dbReference type="InterPro" id="IPR001680">
    <property type="entry name" value="WD40_rpt"/>
</dbReference>
<dbReference type="Gene3D" id="2.130.10.10">
    <property type="entry name" value="YVTN repeat-like/Quinoprotein amine dehydrogenase"/>
    <property type="match status" value="1"/>
</dbReference>
<dbReference type="InterPro" id="IPR036322">
    <property type="entry name" value="WD40_repeat_dom_sf"/>
</dbReference>
<dbReference type="Proteomes" id="UP000636479">
    <property type="component" value="Unassembled WGS sequence"/>
</dbReference>
<dbReference type="GeneID" id="59344120"/>
<keyword evidence="4" id="KW-0805">Transcription regulation</keyword>
<dbReference type="InterPro" id="IPR051243">
    <property type="entry name" value="PcG_WD-repeat"/>
</dbReference>
<evidence type="ECO:0000256" key="6">
    <source>
        <dbReference type="PROSITE-ProRule" id="PRU00221"/>
    </source>
</evidence>
<accession>A0A8H6SY21</accession>
<dbReference type="InterPro" id="IPR015943">
    <property type="entry name" value="WD40/YVTN_repeat-like_dom_sf"/>
</dbReference>
<sequence length="494" mass="54735">MRTYQLVHRLVLPSDLETAPGVLQAFPWTCESISNLFDGKHRAQKESWDTVIAEYGGAVAVGRDKRANIVFPDEPSKTPKAFISPINSEIIEKTQVAWALRTNHPLDPLLVVTHNRCIFVWDVGRQSLIGFLRGHGGLITSIAVHPCSPNIFATTSADFTTRVYNLDILPQSPYPPHPRWRPWPGPSAASAAQGFDTLADQGSGIGRRIVLLAGGIYGGHLWDVLGAAFHPRLPLIATCGADRYVKFWRCVPGQSMIREDKPIFSAKLSAARIFSIAWLSDDLLMIHCGMAYAPSPDNPNSRASQDPNSEEESPLHYEKTVPARIVVFRWLGLQRFFPDGWTNDAIQHVRGISTDSQQSNSYTIISSLVLNPPNPPRHGEQQEWISNLGQQNHPRLIFAYPDPALRTVELTEMVTLQVPEELEGVTRDIKRLRLESAASATSASDQGLVHISILGAEKLWKNRVLSAAAVTNAGDILVLDSRGNLWGMRRVHDK</sequence>
<dbReference type="SMART" id="SM00320">
    <property type="entry name" value="WD40"/>
    <property type="match status" value="2"/>
</dbReference>
<name>A0A8H6SY21_9AGAR</name>
<organism evidence="8 9">
    <name type="scientific">Mycena indigotica</name>
    <dbReference type="NCBI Taxonomy" id="2126181"/>
    <lineage>
        <taxon>Eukaryota</taxon>
        <taxon>Fungi</taxon>
        <taxon>Dikarya</taxon>
        <taxon>Basidiomycota</taxon>
        <taxon>Agaricomycotina</taxon>
        <taxon>Agaricomycetes</taxon>
        <taxon>Agaricomycetidae</taxon>
        <taxon>Agaricales</taxon>
        <taxon>Marasmiineae</taxon>
        <taxon>Mycenaceae</taxon>
        <taxon>Mycena</taxon>
    </lineage>
</organism>
<reference evidence="8" key="1">
    <citation type="submission" date="2020-05" db="EMBL/GenBank/DDBJ databases">
        <title>Mycena genomes resolve the evolution of fungal bioluminescence.</title>
        <authorList>
            <person name="Tsai I.J."/>
        </authorList>
    </citation>
    <scope>NUCLEOTIDE SEQUENCE</scope>
    <source>
        <strain evidence="8">171206Taipei</strain>
    </source>
</reference>
<proteinExistence type="inferred from homology"/>
<keyword evidence="9" id="KW-1185">Reference proteome</keyword>
<evidence type="ECO:0000256" key="3">
    <source>
        <dbReference type="ARBA" id="ARBA00022737"/>
    </source>
</evidence>
<protein>
    <submittedName>
        <fullName evidence="8">Coatomer beta subunit</fullName>
    </submittedName>
</protein>
<dbReference type="EMBL" id="JACAZF010000004">
    <property type="protein sequence ID" value="KAF7306877.1"/>
    <property type="molecule type" value="Genomic_DNA"/>
</dbReference>
<keyword evidence="5" id="KW-0804">Transcription</keyword>
<comment type="caution">
    <text evidence="8">The sequence shown here is derived from an EMBL/GenBank/DDBJ whole genome shotgun (WGS) entry which is preliminary data.</text>
</comment>
<evidence type="ECO:0000256" key="5">
    <source>
        <dbReference type="ARBA" id="ARBA00023163"/>
    </source>
</evidence>
<keyword evidence="2 6" id="KW-0853">WD repeat</keyword>
<feature type="repeat" description="WD" evidence="6">
    <location>
        <begin position="217"/>
        <end position="248"/>
    </location>
</feature>
<gene>
    <name evidence="8" type="ORF">MIND_00480100</name>
</gene>
<feature type="region of interest" description="Disordered" evidence="7">
    <location>
        <begin position="296"/>
        <end position="316"/>
    </location>
</feature>
<evidence type="ECO:0000256" key="4">
    <source>
        <dbReference type="ARBA" id="ARBA00023015"/>
    </source>
</evidence>
<evidence type="ECO:0000256" key="7">
    <source>
        <dbReference type="SAM" id="MobiDB-lite"/>
    </source>
</evidence>
<feature type="compositionally biased region" description="Polar residues" evidence="7">
    <location>
        <begin position="298"/>
        <end position="307"/>
    </location>
</feature>
<dbReference type="PROSITE" id="PS50082">
    <property type="entry name" value="WD_REPEATS_2"/>
    <property type="match status" value="1"/>
</dbReference>
<dbReference type="SUPFAM" id="SSF50978">
    <property type="entry name" value="WD40 repeat-like"/>
    <property type="match status" value="1"/>
</dbReference>
<dbReference type="RefSeq" id="XP_037221896.1">
    <property type="nucleotide sequence ID" value="XM_037361604.1"/>
</dbReference>
<evidence type="ECO:0000313" key="8">
    <source>
        <dbReference type="EMBL" id="KAF7306877.1"/>
    </source>
</evidence>
<evidence type="ECO:0000313" key="9">
    <source>
        <dbReference type="Proteomes" id="UP000636479"/>
    </source>
</evidence>
<dbReference type="Pfam" id="PF00400">
    <property type="entry name" value="WD40"/>
    <property type="match status" value="2"/>
</dbReference>
<evidence type="ECO:0000256" key="1">
    <source>
        <dbReference type="ARBA" id="ARBA00008075"/>
    </source>
</evidence>